<dbReference type="AlphaFoldDB" id="A0A832DN39"/>
<keyword evidence="1" id="KW-0732">Signal</keyword>
<organism evidence="2">
    <name type="scientific">Ignavibacterium album</name>
    <dbReference type="NCBI Taxonomy" id="591197"/>
    <lineage>
        <taxon>Bacteria</taxon>
        <taxon>Pseudomonadati</taxon>
        <taxon>Ignavibacteriota</taxon>
        <taxon>Ignavibacteria</taxon>
        <taxon>Ignavibacteriales</taxon>
        <taxon>Ignavibacteriaceae</taxon>
        <taxon>Ignavibacterium</taxon>
    </lineage>
</organism>
<proteinExistence type="predicted"/>
<gene>
    <name evidence="2" type="ORF">ENS56_05275</name>
</gene>
<dbReference type="InterPro" id="IPR007433">
    <property type="entry name" value="DUF481"/>
</dbReference>
<sequence length="255" mass="29869">MLKYLIPSITIFLFGQFSFAQLTESDTSKLSWKLSTNGSWLTGNVERVLILSSAEITVIEEPFAIRSSNTYQYGTINKKLTENDLFSRNFFYLFPKNEVYPYLMGWIESNKRRNFSFRYQIGPGFSWGFINDESSSIKISFTATYEMTNYKSSLYSNTKYDGDEDLDLFRGTIRLFGKHHLFENKIRLVYEAWGQQALDDKDNYRFYGNMVLEFPFTKLLSFITGYNYYYERVVVAGVKPRDSFLFFGISIGENK</sequence>
<evidence type="ECO:0000313" key="2">
    <source>
        <dbReference type="EMBL" id="HGT47422.1"/>
    </source>
</evidence>
<dbReference type="Pfam" id="PF04338">
    <property type="entry name" value="DUF481"/>
    <property type="match status" value="1"/>
</dbReference>
<evidence type="ECO:0000256" key="1">
    <source>
        <dbReference type="SAM" id="SignalP"/>
    </source>
</evidence>
<protein>
    <submittedName>
        <fullName evidence="2">DUF481 domain-containing protein</fullName>
    </submittedName>
</protein>
<reference evidence="2" key="1">
    <citation type="journal article" date="2020" name="mSystems">
        <title>Genome- and Community-Level Interaction Insights into Carbon Utilization and Element Cycling Functions of Hydrothermarchaeota in Hydrothermal Sediment.</title>
        <authorList>
            <person name="Zhou Z."/>
            <person name="Liu Y."/>
            <person name="Xu W."/>
            <person name="Pan J."/>
            <person name="Luo Z.H."/>
            <person name="Li M."/>
        </authorList>
    </citation>
    <scope>NUCLEOTIDE SEQUENCE [LARGE SCALE GENOMIC DNA]</scope>
    <source>
        <strain evidence="2">SpSt-500</strain>
    </source>
</reference>
<accession>A0A832DN39</accession>
<name>A0A832DN39_9BACT</name>
<feature type="signal peptide" evidence="1">
    <location>
        <begin position="1"/>
        <end position="20"/>
    </location>
</feature>
<feature type="chain" id="PRO_5032891574" evidence="1">
    <location>
        <begin position="21"/>
        <end position="255"/>
    </location>
</feature>
<comment type="caution">
    <text evidence="2">The sequence shown here is derived from an EMBL/GenBank/DDBJ whole genome shotgun (WGS) entry which is preliminary data.</text>
</comment>
<dbReference type="EMBL" id="DSVI01000006">
    <property type="protein sequence ID" value="HGT47422.1"/>
    <property type="molecule type" value="Genomic_DNA"/>
</dbReference>